<evidence type="ECO:0000313" key="7">
    <source>
        <dbReference type="Proteomes" id="UP000053611"/>
    </source>
</evidence>
<protein>
    <recommendedName>
        <fullName evidence="3">Protein AF-9 homolog</fullName>
    </recommendedName>
</protein>
<feature type="region of interest" description="Disordered" evidence="4">
    <location>
        <begin position="252"/>
        <end position="321"/>
    </location>
</feature>
<evidence type="ECO:0000259" key="5">
    <source>
        <dbReference type="PROSITE" id="PS51037"/>
    </source>
</evidence>
<comment type="similarity">
    <text evidence="3">Belongs to the YAF9 family.</text>
</comment>
<keyword evidence="3" id="KW-0963">Cytoplasm</keyword>
<dbReference type="GeneID" id="28982170"/>
<evidence type="ECO:0000256" key="3">
    <source>
        <dbReference type="RuleBase" id="RU367117"/>
    </source>
</evidence>
<reference evidence="6 7" key="1">
    <citation type="submission" date="2015-03" db="EMBL/GenBank/DDBJ databases">
        <title>Genomics and transcriptomics of the oil-accumulating basidiomycete yeast T. oleaginosus allow insights into substrate utilization and the diverse evolutionary trajectories of mating systems in fungi.</title>
        <authorList>
            <consortium name="DOE Joint Genome Institute"/>
            <person name="Kourist R."/>
            <person name="Kracht O."/>
            <person name="Bracharz F."/>
            <person name="Lipzen A."/>
            <person name="Nolan M."/>
            <person name="Ohm R."/>
            <person name="Grigoriev I."/>
            <person name="Sun S."/>
            <person name="Heitman J."/>
            <person name="Bruck T."/>
            <person name="Nowrousian M."/>
        </authorList>
    </citation>
    <scope>NUCLEOTIDE SEQUENCE [LARGE SCALE GENOMIC DNA]</scope>
    <source>
        <strain evidence="6 7">IBC0246</strain>
    </source>
</reference>
<comment type="function">
    <text evidence="3">Component of the SWR1 complex which mediates the ATP-dependent exchange of histone H2A for an H2A variant leading to transcriptional regulation of selected genes by chromatin remodeling. Component of the NuA4 histone acetyltransferase complex which is involved in transcriptional activation of selected genes principally by acetylation of nucleosomal histones H4 and H2A. The NuA4 complex is also involved in DNA repair. Yaf9 may also be required for viability in conditions in which the structural integrity of the spindle is compromised.</text>
</comment>
<keyword evidence="3" id="KW-0804">Transcription</keyword>
<accession>A0A0J0XDT7</accession>
<dbReference type="OrthoDB" id="16041at2759"/>
<keyword evidence="3" id="KW-0175">Coiled coil</keyword>
<evidence type="ECO:0000256" key="1">
    <source>
        <dbReference type="ARBA" id="ARBA00023242"/>
    </source>
</evidence>
<keyword evidence="3" id="KW-0156">Chromatin regulator</keyword>
<dbReference type="EMBL" id="KQ087267">
    <property type="protein sequence ID" value="KLT39183.1"/>
    <property type="molecule type" value="Genomic_DNA"/>
</dbReference>
<comment type="domain">
    <text evidence="3">The coiled-coil domain is required for assembly into the NuA4 complex.</text>
</comment>
<evidence type="ECO:0000256" key="4">
    <source>
        <dbReference type="SAM" id="MobiDB-lite"/>
    </source>
</evidence>
<comment type="subcellular location">
    <subcellularLocation>
        <location evidence="3">Nucleus</location>
    </subcellularLocation>
    <subcellularLocation>
        <location evidence="3">Cytoplasm</location>
    </subcellularLocation>
</comment>
<keyword evidence="7" id="KW-1185">Reference proteome</keyword>
<dbReference type="InterPro" id="IPR005033">
    <property type="entry name" value="YEATS"/>
</dbReference>
<feature type="compositionally biased region" description="Basic and acidic residues" evidence="4">
    <location>
        <begin position="264"/>
        <end position="275"/>
    </location>
</feature>
<dbReference type="GO" id="GO:0006355">
    <property type="term" value="P:regulation of DNA-templated transcription"/>
    <property type="evidence" value="ECO:0007669"/>
    <property type="project" value="InterPro"/>
</dbReference>
<dbReference type="InterPro" id="IPR038704">
    <property type="entry name" value="YEAST_sf"/>
</dbReference>
<feature type="region of interest" description="Disordered" evidence="4">
    <location>
        <begin position="154"/>
        <end position="206"/>
    </location>
</feature>
<feature type="domain" description="YEATS" evidence="5">
    <location>
        <begin position="6"/>
        <end position="252"/>
    </location>
</feature>
<keyword evidence="3" id="KW-0234">DNA repair</keyword>
<evidence type="ECO:0000256" key="2">
    <source>
        <dbReference type="PROSITE-ProRule" id="PRU00376"/>
    </source>
</evidence>
<proteinExistence type="inferred from homology"/>
<dbReference type="GO" id="GO:0006281">
    <property type="term" value="P:DNA repair"/>
    <property type="evidence" value="ECO:0007669"/>
    <property type="project" value="UniProtKB-UniRule"/>
</dbReference>
<gene>
    <name evidence="3" type="primary">YAF9</name>
    <name evidence="6" type="ORF">CC85DRAFT_279817</name>
</gene>
<organism evidence="6 7">
    <name type="scientific">Cutaneotrichosporon oleaginosum</name>
    <dbReference type="NCBI Taxonomy" id="879819"/>
    <lineage>
        <taxon>Eukaryota</taxon>
        <taxon>Fungi</taxon>
        <taxon>Dikarya</taxon>
        <taxon>Basidiomycota</taxon>
        <taxon>Agaricomycotina</taxon>
        <taxon>Tremellomycetes</taxon>
        <taxon>Trichosporonales</taxon>
        <taxon>Trichosporonaceae</taxon>
        <taxon>Cutaneotrichosporon</taxon>
    </lineage>
</organism>
<dbReference type="InterPro" id="IPR055129">
    <property type="entry name" value="YEATS_dom"/>
</dbReference>
<dbReference type="GO" id="GO:0005737">
    <property type="term" value="C:cytoplasm"/>
    <property type="evidence" value="ECO:0007669"/>
    <property type="project" value="UniProtKB-SubCell"/>
</dbReference>
<dbReference type="GO" id="GO:0006325">
    <property type="term" value="P:chromatin organization"/>
    <property type="evidence" value="ECO:0007669"/>
    <property type="project" value="UniProtKB-KW"/>
</dbReference>
<dbReference type="Gene3D" id="2.60.40.1970">
    <property type="entry name" value="YEATS domain"/>
    <property type="match status" value="1"/>
</dbReference>
<dbReference type="AlphaFoldDB" id="A0A0J0XDT7"/>
<name>A0A0J0XDT7_9TREE</name>
<dbReference type="PROSITE" id="PS51037">
    <property type="entry name" value="YEATS"/>
    <property type="match status" value="1"/>
</dbReference>
<dbReference type="GO" id="GO:0000812">
    <property type="term" value="C:Swr1 complex"/>
    <property type="evidence" value="ECO:0007669"/>
    <property type="project" value="UniProtKB-UniRule"/>
</dbReference>
<evidence type="ECO:0000313" key="6">
    <source>
        <dbReference type="EMBL" id="KLT39183.1"/>
    </source>
</evidence>
<dbReference type="Pfam" id="PF03366">
    <property type="entry name" value="YEATS"/>
    <property type="match status" value="1"/>
</dbReference>
<dbReference type="Proteomes" id="UP000053611">
    <property type="component" value="Unassembled WGS sequence"/>
</dbReference>
<dbReference type="PANTHER" id="PTHR23195">
    <property type="entry name" value="YEATS DOMAIN"/>
    <property type="match status" value="1"/>
</dbReference>
<dbReference type="STRING" id="879819.A0A0J0XDT7"/>
<comment type="subunit">
    <text evidence="3">Component of the SWR1 chromatin-remodeling complex and of the NuA4 histone acetyltransferase complex.</text>
</comment>
<keyword evidence="3" id="KW-0227">DNA damage</keyword>
<sequence>MSGNERVRGIQVHRPIIYGSQARLLTDEERALAPPGHTHRWTVFLTSAATPVPTKTGQSSTDVAPVEMDKDYLPGGADDMTYMIKRVVFRLHETYPNPNRMCEKPPYKVTETGWGEFTVNIKVTFVPEASEKALSLQHPIKLHHWGEPIEPQAPQAEATSLQTPKEGASTKAEVQSPKPEAEADDSLAPTEASVTEDATPAEATTGVATPAEPVIINPYATSVGNYPVHAWQYDEIVFSDPPANFLALLEQHTPTPLPSRPRRPRDQREEHELKTGKKRVKPSAARTGNTSRAGTEAPDGVTTRAGTPASVATPTPGQPPVIGVAGELGSADVPLEFSTDMEKAELNRLTETRVKIVREMDRWREKLIAQEKELAKLKEELKSSRGIL</sequence>
<dbReference type="RefSeq" id="XP_018275674.1">
    <property type="nucleotide sequence ID" value="XM_018421567.1"/>
</dbReference>
<keyword evidence="3" id="KW-0010">Activator</keyword>
<keyword evidence="3" id="KW-0805">Transcription regulation</keyword>
<feature type="coiled-coil region" evidence="3">
    <location>
        <begin position="346"/>
        <end position="387"/>
    </location>
</feature>
<keyword evidence="1 2" id="KW-0539">Nucleus</keyword>